<dbReference type="RefSeq" id="WP_191865774.1">
    <property type="nucleotide sequence ID" value="NZ_BMZC01000004.1"/>
</dbReference>
<protein>
    <recommendedName>
        <fullName evidence="4">Solute-binding protein family 3/N-terminal domain-containing protein</fullName>
    </recommendedName>
</protein>
<reference evidence="2 3" key="1">
    <citation type="journal article" date="2014" name="Int. J. Syst. Evol. Microbiol.">
        <title>Complete genome sequence of Corynebacterium casei LMG S-19264T (=DSM 44701T), isolated from a smear-ripened cheese.</title>
        <authorList>
            <consortium name="US DOE Joint Genome Institute (JGI-PGF)"/>
            <person name="Walter F."/>
            <person name="Albersmeier A."/>
            <person name="Kalinowski J."/>
            <person name="Ruckert C."/>
        </authorList>
    </citation>
    <scope>NUCLEOTIDE SEQUENCE [LARGE SCALE GENOMIC DNA]</scope>
    <source>
        <strain evidence="2 3">KCTC 32337</strain>
    </source>
</reference>
<evidence type="ECO:0008006" key="4">
    <source>
        <dbReference type="Google" id="ProtNLM"/>
    </source>
</evidence>
<evidence type="ECO:0000256" key="1">
    <source>
        <dbReference type="SAM" id="SignalP"/>
    </source>
</evidence>
<dbReference type="Proteomes" id="UP000622604">
    <property type="component" value="Unassembled WGS sequence"/>
</dbReference>
<evidence type="ECO:0000313" key="3">
    <source>
        <dbReference type="Proteomes" id="UP000622604"/>
    </source>
</evidence>
<evidence type="ECO:0000313" key="2">
    <source>
        <dbReference type="EMBL" id="GGZ59534.1"/>
    </source>
</evidence>
<feature type="signal peptide" evidence="1">
    <location>
        <begin position="1"/>
        <end position="28"/>
    </location>
</feature>
<dbReference type="EMBL" id="BMZC01000004">
    <property type="protein sequence ID" value="GGZ59534.1"/>
    <property type="molecule type" value="Genomic_DNA"/>
</dbReference>
<feature type="chain" id="PRO_5034214640" description="Solute-binding protein family 3/N-terminal domain-containing protein" evidence="1">
    <location>
        <begin position="29"/>
        <end position="246"/>
    </location>
</feature>
<name>A0A8H9M3Z9_9ALTE</name>
<organism evidence="2 3">
    <name type="scientific">Paraglaciecola chathamensis</name>
    <dbReference type="NCBI Taxonomy" id="368405"/>
    <lineage>
        <taxon>Bacteria</taxon>
        <taxon>Pseudomonadati</taxon>
        <taxon>Pseudomonadota</taxon>
        <taxon>Gammaproteobacteria</taxon>
        <taxon>Alteromonadales</taxon>
        <taxon>Alteromonadaceae</taxon>
        <taxon>Paraglaciecola</taxon>
    </lineage>
</organism>
<proteinExistence type="predicted"/>
<gene>
    <name evidence="2" type="ORF">GCM10011274_16970</name>
</gene>
<comment type="caution">
    <text evidence="2">The sequence shown here is derived from an EMBL/GenBank/DDBJ whole genome shotgun (WGS) entry which is preliminary data.</text>
</comment>
<accession>A0A8H9M3Z9</accession>
<sequence>MNGKPLQTLLLILSLSFSQALASFYALAQPVRDNQQGSLEPTDSFSKQFLITFVDYPGAKPYLDVLSEIYTELGFAVHKVPAPALRGLQLVNEGKVDADAHRLGRVAARFENVMLIKPELVRATLVLLCRSGVECNRNVLSNKEKILLTNERSLMYLEDFDIQTRVIKKEIIINTVDMLRTKRADYATFMIDERQLVPPGMHYVKLRSIFLYHTINKKHAHLLPKIEEKMRIKRLQLNEILLSSKR</sequence>
<keyword evidence="1" id="KW-0732">Signal</keyword>
<dbReference type="AlphaFoldDB" id="A0A8H9M3Z9"/>